<name>A0ACC5R897_9HYPH</name>
<evidence type="ECO:0000313" key="1">
    <source>
        <dbReference type="EMBL" id="MBK1868780.1"/>
    </source>
</evidence>
<protein>
    <submittedName>
        <fullName evidence="1">SDR family oxidoreductase</fullName>
    </submittedName>
</protein>
<reference evidence="1" key="1">
    <citation type="submission" date="2021-01" db="EMBL/GenBank/DDBJ databases">
        <authorList>
            <person name="Sun Q."/>
        </authorList>
    </citation>
    <scope>NUCLEOTIDE SEQUENCE</scope>
    <source>
        <strain evidence="1">YIM B02566</strain>
    </source>
</reference>
<keyword evidence="2" id="KW-1185">Reference proteome</keyword>
<evidence type="ECO:0000313" key="2">
    <source>
        <dbReference type="Proteomes" id="UP000616151"/>
    </source>
</evidence>
<dbReference type="Proteomes" id="UP000616151">
    <property type="component" value="Unassembled WGS sequence"/>
</dbReference>
<comment type="caution">
    <text evidence="1">The sequence shown here is derived from an EMBL/GenBank/DDBJ whole genome shotgun (WGS) entry which is preliminary data.</text>
</comment>
<sequence length="255" mass="26822">MTGLKGKKVIITGAGGGIGSALVQAFHNEGATVIACDRTAETAEPIRPDHLEVFDLLDPASIGKAVENITAKFGAPDCLVNNAGWTRAELMEDVTNEVIARELQLNLGGVMQFTNALLPAMVERKVGSIVFISSVNALMHFGNPVYAAAKSGIEAYSRAIAVEHGAQGIRSNSVCPGSTRTHAWDHRLEAEPLLLPRVTRLYPLQRLVSPEEVANAVVFLASPLSSGITGVTLPVDAGATAGFLPFIDTVLKGVS</sequence>
<dbReference type="EMBL" id="JAENHL010000007">
    <property type="protein sequence ID" value="MBK1868780.1"/>
    <property type="molecule type" value="Genomic_DNA"/>
</dbReference>
<accession>A0ACC5R897</accession>
<proteinExistence type="predicted"/>
<organism evidence="1 2">
    <name type="scientific">Taklimakanibacter albus</name>
    <dbReference type="NCBI Taxonomy" id="2800327"/>
    <lineage>
        <taxon>Bacteria</taxon>
        <taxon>Pseudomonadati</taxon>
        <taxon>Pseudomonadota</taxon>
        <taxon>Alphaproteobacteria</taxon>
        <taxon>Hyphomicrobiales</taxon>
        <taxon>Aestuariivirgaceae</taxon>
        <taxon>Taklimakanibacter</taxon>
    </lineage>
</organism>
<gene>
    <name evidence="1" type="ORF">JHL16_20655</name>
</gene>